<dbReference type="AlphaFoldDB" id="I1CB52"/>
<name>I1CB52_RHIO9</name>
<reference evidence="2 3" key="1">
    <citation type="journal article" date="2009" name="PLoS Genet.">
        <title>Genomic analysis of the basal lineage fungus Rhizopus oryzae reveals a whole-genome duplication.</title>
        <authorList>
            <person name="Ma L.-J."/>
            <person name="Ibrahim A.S."/>
            <person name="Skory C."/>
            <person name="Grabherr M.G."/>
            <person name="Burger G."/>
            <person name="Butler M."/>
            <person name="Elias M."/>
            <person name="Idnurm A."/>
            <person name="Lang B.F."/>
            <person name="Sone T."/>
            <person name="Abe A."/>
            <person name="Calvo S.E."/>
            <person name="Corrochano L.M."/>
            <person name="Engels R."/>
            <person name="Fu J."/>
            <person name="Hansberg W."/>
            <person name="Kim J.-M."/>
            <person name="Kodira C.D."/>
            <person name="Koehrsen M.J."/>
            <person name="Liu B."/>
            <person name="Miranda-Saavedra D."/>
            <person name="O'Leary S."/>
            <person name="Ortiz-Castellanos L."/>
            <person name="Poulter R."/>
            <person name="Rodriguez-Romero J."/>
            <person name="Ruiz-Herrera J."/>
            <person name="Shen Y.-Q."/>
            <person name="Zeng Q."/>
            <person name="Galagan J."/>
            <person name="Birren B.W."/>
            <person name="Cuomo C.A."/>
            <person name="Wickes B.L."/>
        </authorList>
    </citation>
    <scope>NUCLEOTIDE SEQUENCE [LARGE SCALE GENOMIC DNA]</scope>
    <source>
        <strain evidence="3">RA 99-880 / ATCC MYA-4621 / FGSC 9543 / NRRL 43880</strain>
    </source>
</reference>
<dbReference type="Proteomes" id="UP000009138">
    <property type="component" value="Unassembled WGS sequence"/>
</dbReference>
<dbReference type="InParanoid" id="I1CB52"/>
<evidence type="ECO:0000313" key="3">
    <source>
        <dbReference type="Proteomes" id="UP000009138"/>
    </source>
</evidence>
<gene>
    <name evidence="2" type="ORF">RO3G_10392</name>
</gene>
<feature type="domain" description="F-box" evidence="1">
    <location>
        <begin position="2"/>
        <end position="46"/>
    </location>
</feature>
<protein>
    <recommendedName>
        <fullName evidence="1">F-box domain-containing protein</fullName>
    </recommendedName>
</protein>
<dbReference type="eggNOG" id="ENOG502T9YV">
    <property type="taxonomic scope" value="Eukaryota"/>
</dbReference>
<dbReference type="VEuPathDB" id="FungiDB:RO3G_10392"/>
<evidence type="ECO:0000259" key="1">
    <source>
        <dbReference type="PROSITE" id="PS50181"/>
    </source>
</evidence>
<dbReference type="InterPro" id="IPR001810">
    <property type="entry name" value="F-box_dom"/>
</dbReference>
<dbReference type="OMA" id="TYMRQVP"/>
<organism evidence="2 3">
    <name type="scientific">Rhizopus delemar (strain RA 99-880 / ATCC MYA-4621 / FGSC 9543 / NRRL 43880)</name>
    <name type="common">Mucormycosis agent</name>
    <name type="synonym">Rhizopus arrhizus var. delemar</name>
    <dbReference type="NCBI Taxonomy" id="246409"/>
    <lineage>
        <taxon>Eukaryota</taxon>
        <taxon>Fungi</taxon>
        <taxon>Fungi incertae sedis</taxon>
        <taxon>Mucoromycota</taxon>
        <taxon>Mucoromycotina</taxon>
        <taxon>Mucoromycetes</taxon>
        <taxon>Mucorales</taxon>
        <taxon>Mucorineae</taxon>
        <taxon>Rhizopodaceae</taxon>
        <taxon>Rhizopus</taxon>
    </lineage>
</organism>
<sequence>MKTAIERLPLEIILQIFQHLPISSFHALYSIFPQELMDEALVFKLRNNKSKPLLNLISTNLHELSADTSSGLNKGNESSLCLYYASFDASNRFIWTLPNFYSFQHYFKVKDAYVSHGKLVLRRPGEHKLQKPLVSLWDIRKGFPPLRAGSFSGASEYAAGRLQEYTVYQPGCVLDSCLIPATKLAANEVIVLHSDKIPDNNTKNTIQRPNLPLNYVRKIPLNNSAWTSTYPDPTCGYFLVERLAISIPTFLELF</sequence>
<evidence type="ECO:0000313" key="2">
    <source>
        <dbReference type="EMBL" id="EIE85682.1"/>
    </source>
</evidence>
<proteinExistence type="predicted"/>
<dbReference type="RefSeq" id="XP_067521078.1">
    <property type="nucleotide sequence ID" value="XM_067664977.1"/>
</dbReference>
<accession>I1CB52</accession>
<dbReference type="GeneID" id="93617358"/>
<keyword evidence="3" id="KW-1185">Reference proteome</keyword>
<dbReference type="EMBL" id="CH476739">
    <property type="protein sequence ID" value="EIE85682.1"/>
    <property type="molecule type" value="Genomic_DNA"/>
</dbReference>
<dbReference type="PROSITE" id="PS50181">
    <property type="entry name" value="FBOX"/>
    <property type="match status" value="1"/>
</dbReference>
<dbReference type="OrthoDB" id="2285859at2759"/>